<dbReference type="GO" id="GO:0070260">
    <property type="term" value="F:5'-tyrosyl-DNA phosphodiesterase activity"/>
    <property type="evidence" value="ECO:0007669"/>
    <property type="project" value="TreeGrafter"/>
</dbReference>
<dbReference type="GO" id="GO:0006302">
    <property type="term" value="P:double-strand break repair"/>
    <property type="evidence" value="ECO:0007669"/>
    <property type="project" value="TreeGrafter"/>
</dbReference>
<evidence type="ECO:0000256" key="8">
    <source>
        <dbReference type="ARBA" id="ARBA00022801"/>
    </source>
</evidence>
<evidence type="ECO:0000256" key="2">
    <source>
        <dbReference type="ARBA" id="ARBA00001946"/>
    </source>
</evidence>
<name>A0A6G0XN80_9STRA</name>
<dbReference type="EMBL" id="VJMJ01000036">
    <property type="protein sequence ID" value="KAF0741696.1"/>
    <property type="molecule type" value="Genomic_DNA"/>
</dbReference>
<dbReference type="VEuPathDB" id="FungiDB:AeMF1_001399"/>
<keyword evidence="7 13" id="KW-0863">Zinc-finger</keyword>
<evidence type="ECO:0000256" key="6">
    <source>
        <dbReference type="ARBA" id="ARBA00022763"/>
    </source>
</evidence>
<reference evidence="15 16" key="1">
    <citation type="submission" date="2019-07" db="EMBL/GenBank/DDBJ databases">
        <title>Genomics analysis of Aphanomyces spp. identifies a new class of oomycete effector associated with host adaptation.</title>
        <authorList>
            <person name="Gaulin E."/>
        </authorList>
    </citation>
    <scope>NUCLEOTIDE SEQUENCE [LARGE SCALE GENOMIC DNA]</scope>
    <source>
        <strain evidence="15 16">ATCC 201684</strain>
    </source>
</reference>
<evidence type="ECO:0000256" key="1">
    <source>
        <dbReference type="ARBA" id="ARBA00001936"/>
    </source>
</evidence>
<keyword evidence="11" id="KW-0234">DNA repair</keyword>
<evidence type="ECO:0000256" key="9">
    <source>
        <dbReference type="ARBA" id="ARBA00022833"/>
    </source>
</evidence>
<dbReference type="InterPro" id="IPR005135">
    <property type="entry name" value="Endo/exonuclease/phosphatase"/>
</dbReference>
<dbReference type="PANTHER" id="PTHR15822:SF4">
    <property type="entry name" value="TYROSYL-DNA PHOSPHODIESTERASE 2"/>
    <property type="match status" value="1"/>
</dbReference>
<evidence type="ECO:0000256" key="13">
    <source>
        <dbReference type="PROSITE-ProRule" id="PRU00322"/>
    </source>
</evidence>
<evidence type="ECO:0000256" key="10">
    <source>
        <dbReference type="ARBA" id="ARBA00022842"/>
    </source>
</evidence>
<evidence type="ECO:0000256" key="12">
    <source>
        <dbReference type="ARBA" id="ARBA00023242"/>
    </source>
</evidence>
<evidence type="ECO:0000256" key="4">
    <source>
        <dbReference type="ARBA" id="ARBA00022722"/>
    </source>
</evidence>
<evidence type="ECO:0000256" key="11">
    <source>
        <dbReference type="ARBA" id="ARBA00023204"/>
    </source>
</evidence>
<evidence type="ECO:0000259" key="14">
    <source>
        <dbReference type="PROSITE" id="PS50199"/>
    </source>
</evidence>
<organism evidence="15 16">
    <name type="scientific">Aphanomyces euteiches</name>
    <dbReference type="NCBI Taxonomy" id="100861"/>
    <lineage>
        <taxon>Eukaryota</taxon>
        <taxon>Sar</taxon>
        <taxon>Stramenopiles</taxon>
        <taxon>Oomycota</taxon>
        <taxon>Saprolegniomycetes</taxon>
        <taxon>Saprolegniales</taxon>
        <taxon>Verrucalvaceae</taxon>
        <taxon>Aphanomyces</taxon>
    </lineage>
</organism>
<dbReference type="PANTHER" id="PTHR15822">
    <property type="entry name" value="TRAF AND TNF RECEPTOR-ASSOCIATED PROTEIN"/>
    <property type="match status" value="1"/>
</dbReference>
<dbReference type="InterPro" id="IPR051547">
    <property type="entry name" value="TDP2-like"/>
</dbReference>
<dbReference type="Gene3D" id="2.30.30.380">
    <property type="entry name" value="Zn-finger domain of Sec23/24"/>
    <property type="match status" value="1"/>
</dbReference>
<dbReference type="PROSITE" id="PS01358">
    <property type="entry name" value="ZF_RANBP2_1"/>
    <property type="match status" value="1"/>
</dbReference>
<dbReference type="PROSITE" id="PS50199">
    <property type="entry name" value="ZF_RANBP2_2"/>
    <property type="match status" value="1"/>
</dbReference>
<dbReference type="GO" id="GO:0008270">
    <property type="term" value="F:zinc ion binding"/>
    <property type="evidence" value="ECO:0007669"/>
    <property type="project" value="UniProtKB-KW"/>
</dbReference>
<comment type="cofactor">
    <cofactor evidence="1">
        <name>Mn(2+)</name>
        <dbReference type="ChEBI" id="CHEBI:29035"/>
    </cofactor>
</comment>
<evidence type="ECO:0000256" key="7">
    <source>
        <dbReference type="ARBA" id="ARBA00022771"/>
    </source>
</evidence>
<comment type="cofactor">
    <cofactor evidence="2">
        <name>Mg(2+)</name>
        <dbReference type="ChEBI" id="CHEBI:18420"/>
    </cofactor>
</comment>
<sequence>MEAWCDWECPRCSLINEPDHAVCEACDFHKPGNTSTEPSSKRVKFSIDDLIDLVSEEDDDADLKAAIAASTLEHMNASVAFATHASLSDTNVVNDEAKADNNLLKELHRARMERQNQHNHGTVHEQDALDMVSTSSEPSSLTVASLNVWFDEVAVEARIVAITDIFSKMLPDVIFLQEVTPDMGASFKTKLARLGYTAANDVTQAYGEMILVKSLPILHYTRHPFTNSAMGRGLHVVETQFQHKRLRLATAHLESLAQNRGRRVAQLKWAFDFLLDDDGPWIFGGDMNLSSKDVVTVPSNVDDAWIVTGRAPAHQHTWDTTINKNLPNVSFAAKCRFDRLYSHAIHCNSFETFGKTRLVSDPTLFPSDHWGIVAVYATSHAVVKTQEDDN</sequence>
<dbReference type="SUPFAM" id="SSF56219">
    <property type="entry name" value="DNase I-like"/>
    <property type="match status" value="1"/>
</dbReference>
<dbReference type="InterPro" id="IPR001876">
    <property type="entry name" value="Znf_RanBP2"/>
</dbReference>
<dbReference type="Proteomes" id="UP000481153">
    <property type="component" value="Unassembled WGS sequence"/>
</dbReference>
<keyword evidence="12" id="KW-0539">Nucleus</keyword>
<comment type="caution">
    <text evidence="15">The sequence shown here is derived from an EMBL/GenBank/DDBJ whole genome shotgun (WGS) entry which is preliminary data.</text>
</comment>
<proteinExistence type="predicted"/>
<keyword evidence="9" id="KW-0862">Zinc</keyword>
<keyword evidence="16" id="KW-1185">Reference proteome</keyword>
<dbReference type="InterPro" id="IPR036691">
    <property type="entry name" value="Endo/exonu/phosph_ase_sf"/>
</dbReference>
<evidence type="ECO:0000256" key="5">
    <source>
        <dbReference type="ARBA" id="ARBA00022723"/>
    </source>
</evidence>
<accession>A0A6G0XN80</accession>
<evidence type="ECO:0000313" key="16">
    <source>
        <dbReference type="Proteomes" id="UP000481153"/>
    </source>
</evidence>
<feature type="domain" description="RanBP2-type" evidence="14">
    <location>
        <begin position="1"/>
        <end position="32"/>
    </location>
</feature>
<evidence type="ECO:0000256" key="3">
    <source>
        <dbReference type="ARBA" id="ARBA00004322"/>
    </source>
</evidence>
<dbReference type="Gene3D" id="3.60.10.10">
    <property type="entry name" value="Endonuclease/exonuclease/phosphatase"/>
    <property type="match status" value="1"/>
</dbReference>
<keyword evidence="4" id="KW-0540">Nuclease</keyword>
<dbReference type="Pfam" id="PF03372">
    <property type="entry name" value="Exo_endo_phos"/>
    <property type="match status" value="1"/>
</dbReference>
<dbReference type="GO" id="GO:0003697">
    <property type="term" value="F:single-stranded DNA binding"/>
    <property type="evidence" value="ECO:0007669"/>
    <property type="project" value="TreeGrafter"/>
</dbReference>
<dbReference type="AlphaFoldDB" id="A0A6G0XN80"/>
<dbReference type="CDD" id="cd09080">
    <property type="entry name" value="TDP2"/>
    <property type="match status" value="1"/>
</dbReference>
<comment type="subcellular location">
    <subcellularLocation>
        <location evidence="3">Nucleus</location>
        <location evidence="3">PML body</location>
    </subcellularLocation>
</comment>
<keyword evidence="10" id="KW-0460">Magnesium</keyword>
<gene>
    <name evidence="15" type="ORF">Ae201684_003364</name>
</gene>
<keyword evidence="6" id="KW-0227">DNA damage</keyword>
<dbReference type="GO" id="GO:0005737">
    <property type="term" value="C:cytoplasm"/>
    <property type="evidence" value="ECO:0007669"/>
    <property type="project" value="TreeGrafter"/>
</dbReference>
<protein>
    <recommendedName>
        <fullName evidence="14">RanBP2-type domain-containing protein</fullName>
    </recommendedName>
</protein>
<keyword evidence="8" id="KW-0378">Hydrolase</keyword>
<dbReference type="GO" id="GO:0004518">
    <property type="term" value="F:nuclease activity"/>
    <property type="evidence" value="ECO:0007669"/>
    <property type="project" value="UniProtKB-KW"/>
</dbReference>
<evidence type="ECO:0000313" key="15">
    <source>
        <dbReference type="EMBL" id="KAF0741696.1"/>
    </source>
</evidence>
<dbReference type="Pfam" id="PF00641">
    <property type="entry name" value="Zn_ribbon_RanBP"/>
    <property type="match status" value="1"/>
</dbReference>
<keyword evidence="5" id="KW-0479">Metal-binding</keyword>